<evidence type="ECO:0000256" key="8">
    <source>
        <dbReference type="ARBA" id="ARBA00023024"/>
    </source>
</evidence>
<feature type="domain" description="LysM" evidence="16">
    <location>
        <begin position="357"/>
        <end position="405"/>
    </location>
</feature>
<dbReference type="InterPro" id="IPR001223">
    <property type="entry name" value="Glyco_hydro18_cat"/>
</dbReference>
<evidence type="ECO:0000256" key="9">
    <source>
        <dbReference type="ARBA" id="ARBA00023026"/>
    </source>
</evidence>
<keyword evidence="6" id="KW-0147">Chitin-binding</keyword>
<dbReference type="PROSITE" id="PS51782">
    <property type="entry name" value="LYSM"/>
    <property type="match status" value="2"/>
</dbReference>
<reference evidence="18 19" key="1">
    <citation type="submission" date="2018-01" db="EMBL/GenBank/DDBJ databases">
        <title>Harnessing the power of phylogenomics to disentangle the directionality and signatures of interkingdom host jumping in the parasitic fungal genus Tolypocladium.</title>
        <authorList>
            <person name="Quandt C.A."/>
            <person name="Patterson W."/>
            <person name="Spatafora J.W."/>
        </authorList>
    </citation>
    <scope>NUCLEOTIDE SEQUENCE [LARGE SCALE GENOMIC DNA]</scope>
    <source>
        <strain evidence="18 19">NRBC 100945</strain>
    </source>
</reference>
<evidence type="ECO:0000256" key="6">
    <source>
        <dbReference type="ARBA" id="ARBA00022669"/>
    </source>
</evidence>
<dbReference type="InterPro" id="IPR011583">
    <property type="entry name" value="Chitinase_II/V-like_cat"/>
</dbReference>
<dbReference type="SMART" id="SM00257">
    <property type="entry name" value="LysM"/>
    <property type="match status" value="2"/>
</dbReference>
<dbReference type="EMBL" id="PKSG01000984">
    <property type="protein sequence ID" value="POR31800.1"/>
    <property type="molecule type" value="Genomic_DNA"/>
</dbReference>
<dbReference type="EC" id="3.2.1.14" evidence="4"/>
<dbReference type="GO" id="GO:0000272">
    <property type="term" value="P:polysaccharide catabolic process"/>
    <property type="evidence" value="ECO:0007669"/>
    <property type="project" value="UniProtKB-KW"/>
</dbReference>
<evidence type="ECO:0000256" key="5">
    <source>
        <dbReference type="ARBA" id="ARBA00022525"/>
    </source>
</evidence>
<feature type="domain" description="GH18" evidence="17">
    <location>
        <begin position="508"/>
        <end position="835"/>
    </location>
</feature>
<dbReference type="PROSITE" id="PS51910">
    <property type="entry name" value="GH18_2"/>
    <property type="match status" value="1"/>
</dbReference>
<evidence type="ECO:0000256" key="7">
    <source>
        <dbReference type="ARBA" id="ARBA00022801"/>
    </source>
</evidence>
<dbReference type="SUPFAM" id="SSF54556">
    <property type="entry name" value="Chitinase insertion domain"/>
    <property type="match status" value="1"/>
</dbReference>
<dbReference type="Proteomes" id="UP000237481">
    <property type="component" value="Unassembled WGS sequence"/>
</dbReference>
<dbReference type="SMART" id="SM00636">
    <property type="entry name" value="Glyco_18"/>
    <property type="match status" value="1"/>
</dbReference>
<protein>
    <recommendedName>
        <fullName evidence="4">chitinase</fullName>
        <ecNumber evidence="4">3.2.1.14</ecNumber>
    </recommendedName>
</protein>
<dbReference type="SUPFAM" id="SSF54106">
    <property type="entry name" value="LysM domain"/>
    <property type="match status" value="2"/>
</dbReference>
<name>A0A2S4KNR0_9HYPO</name>
<keyword evidence="7 14" id="KW-0378">Hydrolase</keyword>
<dbReference type="AlphaFoldDB" id="A0A2S4KNR0"/>
<keyword evidence="19" id="KW-1185">Reference proteome</keyword>
<dbReference type="Gene3D" id="3.10.350.10">
    <property type="entry name" value="LysM domain"/>
    <property type="match status" value="2"/>
</dbReference>
<evidence type="ECO:0000256" key="13">
    <source>
        <dbReference type="ARBA" id="ARBA00044955"/>
    </source>
</evidence>
<comment type="caution">
    <text evidence="18">The sequence shown here is derived from an EMBL/GenBank/DDBJ whole genome shotgun (WGS) entry which is preliminary data.</text>
</comment>
<dbReference type="InterPro" id="IPR053214">
    <property type="entry name" value="LysM12-like"/>
</dbReference>
<dbReference type="GO" id="GO:0005576">
    <property type="term" value="C:extracellular region"/>
    <property type="evidence" value="ECO:0007669"/>
    <property type="project" value="UniProtKB-SubCell"/>
</dbReference>
<evidence type="ECO:0000256" key="1">
    <source>
        <dbReference type="ARBA" id="ARBA00000822"/>
    </source>
</evidence>
<dbReference type="GO" id="GO:0006032">
    <property type="term" value="P:chitin catabolic process"/>
    <property type="evidence" value="ECO:0007669"/>
    <property type="project" value="UniProtKB-KW"/>
</dbReference>
<dbReference type="Pfam" id="PF01476">
    <property type="entry name" value="LysM"/>
    <property type="match status" value="2"/>
</dbReference>
<dbReference type="InterPro" id="IPR017853">
    <property type="entry name" value="GH"/>
</dbReference>
<gene>
    <name evidence="18" type="ORF">TPAR_07968</name>
</gene>
<proteinExistence type="inferred from homology"/>
<keyword evidence="10" id="KW-0119">Carbohydrate metabolism</keyword>
<keyword evidence="12" id="KW-0624">Polysaccharide degradation</keyword>
<dbReference type="PANTHER" id="PTHR47700">
    <property type="entry name" value="V CHITINASE, PUTATIVE (AFU_ORTHOLOGUE AFUA_6G13720)-RELATED"/>
    <property type="match status" value="1"/>
</dbReference>
<accession>A0A2S4KNR0</accession>
<dbReference type="CDD" id="cd02878">
    <property type="entry name" value="GH18_zymocin_alpha"/>
    <property type="match status" value="1"/>
</dbReference>
<evidence type="ECO:0000313" key="19">
    <source>
        <dbReference type="Proteomes" id="UP000237481"/>
    </source>
</evidence>
<evidence type="ECO:0000256" key="4">
    <source>
        <dbReference type="ARBA" id="ARBA00012729"/>
    </source>
</evidence>
<dbReference type="STRING" id="94208.A0A2S4KNR0"/>
<evidence type="ECO:0000259" key="16">
    <source>
        <dbReference type="PROSITE" id="PS51782"/>
    </source>
</evidence>
<dbReference type="Gene3D" id="3.20.20.80">
    <property type="entry name" value="Glycosidases"/>
    <property type="match status" value="1"/>
</dbReference>
<dbReference type="Pfam" id="PF00704">
    <property type="entry name" value="Glyco_hydro_18"/>
    <property type="match status" value="1"/>
</dbReference>
<keyword evidence="11 14" id="KW-0326">Glycosidase</keyword>
<dbReference type="InterPro" id="IPR018392">
    <property type="entry name" value="LysM"/>
</dbReference>
<feature type="chain" id="PRO_5015596536" description="chitinase" evidence="15">
    <location>
        <begin position="24"/>
        <end position="835"/>
    </location>
</feature>
<dbReference type="GO" id="GO:0008843">
    <property type="term" value="F:endochitinase activity"/>
    <property type="evidence" value="ECO:0007669"/>
    <property type="project" value="UniProtKB-EC"/>
</dbReference>
<keyword evidence="9" id="KW-0843">Virulence</keyword>
<evidence type="ECO:0000313" key="18">
    <source>
        <dbReference type="EMBL" id="POR31800.1"/>
    </source>
</evidence>
<evidence type="ECO:0000256" key="15">
    <source>
        <dbReference type="SAM" id="SignalP"/>
    </source>
</evidence>
<dbReference type="Gene3D" id="3.10.50.10">
    <property type="match status" value="1"/>
</dbReference>
<dbReference type="PANTHER" id="PTHR47700:SF2">
    <property type="entry name" value="CHITINASE"/>
    <property type="match status" value="1"/>
</dbReference>
<comment type="similarity">
    <text evidence="13">Belongs to the secreted LysM effector family.</text>
</comment>
<organism evidence="18 19">
    <name type="scientific">Tolypocladium paradoxum</name>
    <dbReference type="NCBI Taxonomy" id="94208"/>
    <lineage>
        <taxon>Eukaryota</taxon>
        <taxon>Fungi</taxon>
        <taxon>Dikarya</taxon>
        <taxon>Ascomycota</taxon>
        <taxon>Pezizomycotina</taxon>
        <taxon>Sordariomycetes</taxon>
        <taxon>Hypocreomycetidae</taxon>
        <taxon>Hypocreales</taxon>
        <taxon>Ophiocordycipitaceae</taxon>
        <taxon>Tolypocladium</taxon>
    </lineage>
</organism>
<dbReference type="SUPFAM" id="SSF51445">
    <property type="entry name" value="(Trans)glycosidases"/>
    <property type="match status" value="1"/>
</dbReference>
<dbReference type="InterPro" id="IPR029070">
    <property type="entry name" value="Chitinase_insertion_sf"/>
</dbReference>
<comment type="subcellular location">
    <subcellularLocation>
        <location evidence="2">Secreted</location>
    </subcellularLocation>
</comment>
<keyword evidence="15" id="KW-0732">Signal</keyword>
<evidence type="ECO:0000256" key="14">
    <source>
        <dbReference type="RuleBase" id="RU000489"/>
    </source>
</evidence>
<evidence type="ECO:0000256" key="2">
    <source>
        <dbReference type="ARBA" id="ARBA00004613"/>
    </source>
</evidence>
<dbReference type="InterPro" id="IPR001579">
    <property type="entry name" value="Glyco_hydro_18_chit_AS"/>
</dbReference>
<comment type="similarity">
    <text evidence="3">Belongs to the glycosyl hydrolase 18 family. Chitinase class V subfamily.</text>
</comment>
<keyword evidence="5" id="KW-0964">Secreted</keyword>
<dbReference type="CDD" id="cd00118">
    <property type="entry name" value="LysM"/>
    <property type="match status" value="2"/>
</dbReference>
<dbReference type="GO" id="GO:0008061">
    <property type="term" value="F:chitin binding"/>
    <property type="evidence" value="ECO:0007669"/>
    <property type="project" value="UniProtKB-KW"/>
</dbReference>
<feature type="signal peptide" evidence="15">
    <location>
        <begin position="1"/>
        <end position="23"/>
    </location>
</feature>
<evidence type="ECO:0000259" key="17">
    <source>
        <dbReference type="PROSITE" id="PS51910"/>
    </source>
</evidence>
<evidence type="ECO:0000256" key="3">
    <source>
        <dbReference type="ARBA" id="ARBA00008682"/>
    </source>
</evidence>
<keyword evidence="8" id="KW-0146">Chitin degradation</keyword>
<evidence type="ECO:0000256" key="10">
    <source>
        <dbReference type="ARBA" id="ARBA00023277"/>
    </source>
</evidence>
<feature type="domain" description="LysM" evidence="16">
    <location>
        <begin position="293"/>
        <end position="338"/>
    </location>
</feature>
<evidence type="ECO:0000256" key="11">
    <source>
        <dbReference type="ARBA" id="ARBA00023295"/>
    </source>
</evidence>
<dbReference type="OrthoDB" id="73875at2759"/>
<evidence type="ECO:0000256" key="12">
    <source>
        <dbReference type="ARBA" id="ARBA00023326"/>
    </source>
</evidence>
<dbReference type="InterPro" id="IPR036779">
    <property type="entry name" value="LysM_dom_sf"/>
</dbReference>
<comment type="catalytic activity">
    <reaction evidence="1">
        <text>Random endo-hydrolysis of N-acetyl-beta-D-glucosaminide (1-&gt;4)-beta-linkages in chitin and chitodextrins.</text>
        <dbReference type="EC" id="3.2.1.14"/>
    </reaction>
</comment>
<dbReference type="PROSITE" id="PS01095">
    <property type="entry name" value="GH18_1"/>
    <property type="match status" value="1"/>
</dbReference>
<sequence length="835" mass="90491">MVRRGLGLPLVGLLTCAIDLVVSTLPMRPLPPPQGQACPDMCRETGTNAANWTVVAGFDQLSACPRPILLDFSLDIPATERQFIRTCDAWGPYYYYTPAPSFRIASEEGTDQVVPHLAWSAAGSNPERAGHRAVTAVKEIQSHLQRATTAWNKTILFGAFGGATVGVYIGENMLNPSVADSLFEPFMKKIRTVGIGPSKAALLQVCGQTRTGDRTFGVIAAASSHLSTVQAAVNLWANATCVDTSGYAESSELESIAIRARLLAVPPPSNATTNLTTSHAARMSSLNARDECRTIQVVSGDSCWALSGRCGISPDDFTKYNPDSKLCSSLKPGQHVCCSSGTMPDFTPKPNPDGSCAVYETKSGDSCYAIAAANGLEPKDLEDLNKQTWGWAGCDSLWVGVRMCLSKGDPPMPAPISNAICGPQKPDTRTPPRGSNISELNPCPLNACCNIASRLTRRELQWGQCGTTEEFCVDTRGDGAPGTAKKGTYGCISNCGMDIVKGAPPAQFIKLGYFEAFNLRRECLNMDIRQIDPSYTHLHFAFGVLTDDFQVRLEDEYAKYEFEQFKKLRGPKRVLSFGGWTFSAERPYYTIFRNGMKPENRDKLASNIANFVNDNRLDGVDIDWEYPGAPDIPGIPPPDNPDEGTSYAMFLRILRSKLNSDKSLSIAAPASYWYLKQFPIRIIAQVVDYIVFMTYDLHGQWDSTNTWANPSCPSGNCLRSHVNLTETLSALVPRSASTYSKSLITKAGVPSSKVIVGVTSYGRSFQMVDPSCTGPNCFFTGGPEVGDSGAMKGRCTATAGYISNAEIKEIAAGPGAKTWFDKDSDSNIMTYNGDN</sequence>